<gene>
    <name evidence="1" type="ORF">LCGC14_1018260</name>
</gene>
<dbReference type="EMBL" id="LAZR01004051">
    <property type="protein sequence ID" value="KKN12248.1"/>
    <property type="molecule type" value="Genomic_DNA"/>
</dbReference>
<feature type="non-terminal residue" evidence="1">
    <location>
        <position position="54"/>
    </location>
</feature>
<protein>
    <submittedName>
        <fullName evidence="1">Uncharacterized protein</fullName>
    </submittedName>
</protein>
<organism evidence="1">
    <name type="scientific">marine sediment metagenome</name>
    <dbReference type="NCBI Taxonomy" id="412755"/>
    <lineage>
        <taxon>unclassified sequences</taxon>
        <taxon>metagenomes</taxon>
        <taxon>ecological metagenomes</taxon>
    </lineage>
</organism>
<dbReference type="AlphaFoldDB" id="A0A0F9R464"/>
<proteinExistence type="predicted"/>
<sequence>MFLSAFNDELIKVAKEEIPPGPTQRPGRMIWGRGTELLKKKYEAAQRKKRIERL</sequence>
<reference evidence="1" key="1">
    <citation type="journal article" date="2015" name="Nature">
        <title>Complex archaea that bridge the gap between prokaryotes and eukaryotes.</title>
        <authorList>
            <person name="Spang A."/>
            <person name="Saw J.H."/>
            <person name="Jorgensen S.L."/>
            <person name="Zaremba-Niedzwiedzka K."/>
            <person name="Martijn J."/>
            <person name="Lind A.E."/>
            <person name="van Eijk R."/>
            <person name="Schleper C."/>
            <person name="Guy L."/>
            <person name="Ettema T.J."/>
        </authorList>
    </citation>
    <scope>NUCLEOTIDE SEQUENCE</scope>
</reference>
<comment type="caution">
    <text evidence="1">The sequence shown here is derived from an EMBL/GenBank/DDBJ whole genome shotgun (WGS) entry which is preliminary data.</text>
</comment>
<name>A0A0F9R464_9ZZZZ</name>
<accession>A0A0F9R464</accession>
<evidence type="ECO:0000313" key="1">
    <source>
        <dbReference type="EMBL" id="KKN12248.1"/>
    </source>
</evidence>